<dbReference type="EMBL" id="CP026119">
    <property type="protein sequence ID" value="QAS54810.1"/>
    <property type="molecule type" value="Genomic_DNA"/>
</dbReference>
<dbReference type="GO" id="GO:0016887">
    <property type="term" value="F:ATP hydrolysis activity"/>
    <property type="evidence" value="ECO:0007669"/>
    <property type="project" value="InterPro"/>
</dbReference>
<keyword evidence="3" id="KW-0547">Nucleotide-binding</keyword>
<sequence length="282" mass="31811">MEIVDIEKKVGKKSILKNVSCEFKGVYGLLGPNGAGKTTLMKILASVNSNYNGHVKKNGIKNVGYLPQDFFPYKNLSIEKILNHLGTLKGLNKETINNEIDAVLKELNLLKYKQYKVKELSGGMVRRLGIAQAILGRPELLIIDEPFNGLDLEEKIRLKFLLKKISLDENRVTIITSHLVDEMEEICTNIGLLFSGEMVKSDGVNELLSDLENKIWELECDKGNCFDVNRGLILSETFVSANRKKLRIYSDENVSGGKVMSPTLKDIYLYYNQKANNNDYTQ</sequence>
<dbReference type="SUPFAM" id="SSF52540">
    <property type="entry name" value="P-loop containing nucleoside triphosphate hydrolases"/>
    <property type="match status" value="1"/>
</dbReference>
<dbReference type="InterPro" id="IPR027417">
    <property type="entry name" value="P-loop_NTPase"/>
</dbReference>
<dbReference type="PROSITE" id="PS50893">
    <property type="entry name" value="ABC_TRANSPORTER_2"/>
    <property type="match status" value="1"/>
</dbReference>
<dbReference type="SMART" id="SM00382">
    <property type="entry name" value="AAA"/>
    <property type="match status" value="1"/>
</dbReference>
<dbReference type="InterPro" id="IPR003593">
    <property type="entry name" value="AAA+_ATPase"/>
</dbReference>
<dbReference type="KEGG" id="hli:HLI_21390"/>
<evidence type="ECO:0000256" key="2">
    <source>
        <dbReference type="ARBA" id="ARBA00022448"/>
    </source>
</evidence>
<proteinExistence type="inferred from homology"/>
<evidence type="ECO:0000256" key="3">
    <source>
        <dbReference type="ARBA" id="ARBA00022741"/>
    </source>
</evidence>
<organism evidence="6 7">
    <name type="scientific">Halobacillus litoralis</name>
    <dbReference type="NCBI Taxonomy" id="45668"/>
    <lineage>
        <taxon>Bacteria</taxon>
        <taxon>Bacillati</taxon>
        <taxon>Bacillota</taxon>
        <taxon>Bacilli</taxon>
        <taxon>Bacillales</taxon>
        <taxon>Bacillaceae</taxon>
        <taxon>Halobacillus</taxon>
    </lineage>
</organism>
<evidence type="ECO:0000256" key="1">
    <source>
        <dbReference type="ARBA" id="ARBA00005417"/>
    </source>
</evidence>
<dbReference type="OrthoDB" id="9804819at2"/>
<dbReference type="Gene3D" id="3.40.50.300">
    <property type="entry name" value="P-loop containing nucleotide triphosphate hydrolases"/>
    <property type="match status" value="1"/>
</dbReference>
<name>A0A410MJE3_9BACI</name>
<dbReference type="InterPro" id="IPR003439">
    <property type="entry name" value="ABC_transporter-like_ATP-bd"/>
</dbReference>
<reference evidence="6 7" key="1">
    <citation type="submission" date="2018-01" db="EMBL/GenBank/DDBJ databases">
        <title>The whole genome sequencing and assembly of Halobacillus litoralis ERB031 strain.</title>
        <authorList>
            <person name="Lee S.-J."/>
            <person name="Park M.-K."/>
            <person name="Kim J.-Y."/>
            <person name="Lee Y.-J."/>
            <person name="Yi H."/>
            <person name="Bahn Y.-S."/>
            <person name="Kim J.F."/>
            <person name="Lee D.-W."/>
        </authorList>
    </citation>
    <scope>NUCLEOTIDE SEQUENCE [LARGE SCALE GENOMIC DNA]</scope>
    <source>
        <strain evidence="6 7">ERB 031</strain>
        <plasmid evidence="7">pldw-31</plasmid>
    </source>
</reference>
<dbReference type="RefSeq" id="WP_128527040.1">
    <property type="nucleotide sequence ID" value="NZ_CP026119.1"/>
</dbReference>
<dbReference type="AlphaFoldDB" id="A0A410MJE3"/>
<keyword evidence="4" id="KW-0067">ATP-binding</keyword>
<keyword evidence="2" id="KW-0813">Transport</keyword>
<gene>
    <name evidence="6" type="ORF">HLI_21390</name>
</gene>
<accession>A0A410MJE3</accession>
<evidence type="ECO:0000313" key="7">
    <source>
        <dbReference type="Proteomes" id="UP000287756"/>
    </source>
</evidence>
<dbReference type="GO" id="GO:0005524">
    <property type="term" value="F:ATP binding"/>
    <property type="evidence" value="ECO:0007669"/>
    <property type="project" value="UniProtKB-KW"/>
</dbReference>
<dbReference type="PANTHER" id="PTHR43335:SF2">
    <property type="entry name" value="ABC TRANSPORTER, ATP-BINDING PROTEIN"/>
    <property type="match status" value="1"/>
</dbReference>
<protein>
    <recommendedName>
        <fullName evidence="5">ABC transporter domain-containing protein</fullName>
    </recommendedName>
</protein>
<comment type="similarity">
    <text evidence="1">Belongs to the ABC transporter superfamily.</text>
</comment>
<keyword evidence="6" id="KW-0614">Plasmid</keyword>
<evidence type="ECO:0000256" key="4">
    <source>
        <dbReference type="ARBA" id="ARBA00022840"/>
    </source>
</evidence>
<evidence type="ECO:0000259" key="5">
    <source>
        <dbReference type="PROSITE" id="PS50893"/>
    </source>
</evidence>
<geneLocation type="plasmid" evidence="7">
    <name>pldw-31</name>
</geneLocation>
<dbReference type="Proteomes" id="UP000287756">
    <property type="component" value="Plasmid pLDW-31"/>
</dbReference>
<feature type="domain" description="ABC transporter" evidence="5">
    <location>
        <begin position="1"/>
        <end position="220"/>
    </location>
</feature>
<dbReference type="Pfam" id="PF00005">
    <property type="entry name" value="ABC_tran"/>
    <property type="match status" value="1"/>
</dbReference>
<dbReference type="PANTHER" id="PTHR43335">
    <property type="entry name" value="ABC TRANSPORTER, ATP-BINDING PROTEIN"/>
    <property type="match status" value="1"/>
</dbReference>
<evidence type="ECO:0000313" key="6">
    <source>
        <dbReference type="EMBL" id="QAS54810.1"/>
    </source>
</evidence>